<dbReference type="EMBL" id="JAUCGR010000001">
    <property type="protein sequence ID" value="MDM7830251.1"/>
    <property type="molecule type" value="Genomic_DNA"/>
</dbReference>
<keyword evidence="2" id="KW-1185">Reference proteome</keyword>
<organism evidence="1 2">
    <name type="scientific">Cellulomonas edaphi</name>
    <dbReference type="NCBI Taxonomy" id="3053468"/>
    <lineage>
        <taxon>Bacteria</taxon>
        <taxon>Bacillati</taxon>
        <taxon>Actinomycetota</taxon>
        <taxon>Actinomycetes</taxon>
        <taxon>Micrococcales</taxon>
        <taxon>Cellulomonadaceae</taxon>
        <taxon>Cellulomonas</taxon>
    </lineage>
</organism>
<dbReference type="RefSeq" id="WP_289445070.1">
    <property type="nucleotide sequence ID" value="NZ_JAUCGR010000001.1"/>
</dbReference>
<proteinExistence type="predicted"/>
<comment type="caution">
    <text evidence="1">The sequence shown here is derived from an EMBL/GenBank/DDBJ whole genome shotgun (WGS) entry which is preliminary data.</text>
</comment>
<name>A0ABT7S3Q4_9CELL</name>
<dbReference type="Proteomes" id="UP001321453">
    <property type="component" value="Unassembled WGS sequence"/>
</dbReference>
<protein>
    <submittedName>
        <fullName evidence="1">Glyoxalase</fullName>
    </submittedName>
</protein>
<sequence length="140" mass="14942">MDISFVAGFGPITRDDTARAFWSEGGLGIPLEEPAPGYFANDSLQGVKAFALWPLAQAAESTFGTTTWPEDLPVPQAWLELDVASPQAVSDAIAELTASGHRVLKAVTEEPWGQTTARLQSPEGLLVGVTFTPWMHSGSE</sequence>
<dbReference type="Gene3D" id="3.10.180.10">
    <property type="entry name" value="2,3-Dihydroxybiphenyl 1,2-Dioxygenase, domain 1"/>
    <property type="match status" value="1"/>
</dbReference>
<dbReference type="SUPFAM" id="SSF54593">
    <property type="entry name" value="Glyoxalase/Bleomycin resistance protein/Dihydroxybiphenyl dioxygenase"/>
    <property type="match status" value="1"/>
</dbReference>
<evidence type="ECO:0000313" key="2">
    <source>
        <dbReference type="Proteomes" id="UP001321453"/>
    </source>
</evidence>
<dbReference type="InterPro" id="IPR029068">
    <property type="entry name" value="Glyas_Bleomycin-R_OHBP_Dase"/>
</dbReference>
<reference evidence="1 2" key="1">
    <citation type="submission" date="2023-06" db="EMBL/GenBank/DDBJ databases">
        <title>Cellulomonas sp. MW9 Whole genome sequence.</title>
        <authorList>
            <person name="Park S."/>
        </authorList>
    </citation>
    <scope>NUCLEOTIDE SEQUENCE [LARGE SCALE GENOMIC DNA]</scope>
    <source>
        <strain evidence="1 2">MW9</strain>
    </source>
</reference>
<accession>A0ABT7S3Q4</accession>
<evidence type="ECO:0000313" key="1">
    <source>
        <dbReference type="EMBL" id="MDM7830251.1"/>
    </source>
</evidence>
<gene>
    <name evidence="1" type="ORF">QRT05_02805</name>
</gene>